<evidence type="ECO:0000313" key="4">
    <source>
        <dbReference type="Proteomes" id="UP001081071"/>
    </source>
</evidence>
<proteinExistence type="predicted"/>
<dbReference type="EMBL" id="JAPWIJ010000017">
    <property type="protein sequence ID" value="MCZ4522055.1"/>
    <property type="molecule type" value="Genomic_DNA"/>
</dbReference>
<dbReference type="RefSeq" id="WP_269608500.1">
    <property type="nucleotide sequence ID" value="NZ_JAPWIJ010000017.1"/>
</dbReference>
<organism evidence="3 4">
    <name type="scientific">Rhodococcus ruber</name>
    <dbReference type="NCBI Taxonomy" id="1830"/>
    <lineage>
        <taxon>Bacteria</taxon>
        <taxon>Bacillati</taxon>
        <taxon>Actinomycetota</taxon>
        <taxon>Actinomycetes</taxon>
        <taxon>Mycobacteriales</taxon>
        <taxon>Nocardiaceae</taxon>
        <taxon>Rhodococcus</taxon>
    </lineage>
</organism>
<evidence type="ECO:0000313" key="3">
    <source>
        <dbReference type="EMBL" id="MCZ4522055.1"/>
    </source>
</evidence>
<keyword evidence="2" id="KW-1133">Transmembrane helix</keyword>
<evidence type="ECO:0000256" key="1">
    <source>
        <dbReference type="SAM" id="MobiDB-lite"/>
    </source>
</evidence>
<feature type="region of interest" description="Disordered" evidence="1">
    <location>
        <begin position="236"/>
        <end position="304"/>
    </location>
</feature>
<feature type="compositionally biased region" description="Gly residues" evidence="1">
    <location>
        <begin position="280"/>
        <end position="291"/>
    </location>
</feature>
<dbReference type="InterPro" id="IPR021454">
    <property type="entry name" value="DUF3105"/>
</dbReference>
<comment type="caution">
    <text evidence="3">The sequence shown here is derived from an EMBL/GenBank/DDBJ whole genome shotgun (WGS) entry which is preliminary data.</text>
</comment>
<dbReference type="Proteomes" id="UP001081071">
    <property type="component" value="Unassembled WGS sequence"/>
</dbReference>
<name>A0ABT4MP10_9NOCA</name>
<feature type="region of interest" description="Disordered" evidence="1">
    <location>
        <begin position="1"/>
        <end position="40"/>
    </location>
</feature>
<dbReference type="Pfam" id="PF11303">
    <property type="entry name" value="DUF3105"/>
    <property type="match status" value="1"/>
</dbReference>
<accession>A0ABT4MP10</accession>
<keyword evidence="4" id="KW-1185">Reference proteome</keyword>
<keyword evidence="2" id="KW-0812">Transmembrane</keyword>
<feature type="transmembrane region" description="Helical" evidence="2">
    <location>
        <begin position="44"/>
        <end position="67"/>
    </location>
</feature>
<protein>
    <submittedName>
        <fullName evidence="3">DUF3105 domain-containing protein</fullName>
    </submittedName>
</protein>
<keyword evidence="2" id="KW-0472">Membrane</keyword>
<evidence type="ECO:0000256" key="2">
    <source>
        <dbReference type="SAM" id="Phobius"/>
    </source>
</evidence>
<gene>
    <name evidence="3" type="ORF">O4220_26340</name>
</gene>
<reference evidence="3" key="1">
    <citation type="submission" date="2022-12" db="EMBL/GenBank/DDBJ databases">
        <authorList>
            <person name="Krivoruchko A.V."/>
            <person name="Elkin A."/>
        </authorList>
    </citation>
    <scope>NUCLEOTIDE SEQUENCE</scope>
    <source>
        <strain evidence="3">IEGM 1391</strain>
    </source>
</reference>
<sequence length="304" mass="31670">MPTGPDKGSQNKSAAKADKAINAANKKSARKKKGGVPAAKGRQIPWLTVAGVVVVVGLIAGLGINLYPKYQDRAEAQKFAPSESNQDPSTGIDGVAKQDYPAALHVARNQRVAYDQSPPFGGPHDAVWATCTGIVYPEAIRTENAVHSLEHGAVWITYNPDDLNEDQVQTLADRVDGETQMMMSPYPGLDTPVSLQSWGHQLKLDSVDDERIGQFISALRLNRFAYPEVGASCASVPTTSGDGSDGFDPDNPPLFDASAPGADAVPMDGAGITPDTSETSGGGGLPGGLPGGAQLPSDLQVPAS</sequence>